<keyword evidence="2" id="KW-1185">Reference proteome</keyword>
<evidence type="ECO:0000313" key="1">
    <source>
        <dbReference type="EMBL" id="KAH6631254.1"/>
    </source>
</evidence>
<dbReference type="Proteomes" id="UP000724584">
    <property type="component" value="Unassembled WGS sequence"/>
</dbReference>
<sequence length="257" mass="28536">MMLSLATALGAIFISGVSCHQLTGILLVNGTESPEWKYVRYVSPIFAYDPVEWEGSQFPKTPPIMEVDSTNITCDRNAFYWAATTETADVLAGSEVGFRVSTDGNGKYGYFWHPGPGMIYLSRAPDDDLEHYRGDGDWFKIAYGGPVASNKWLLWKGSDFNFTIPETTPPGKYLLRIEQFMPTSTRNYTQWYVHCAHVNIMGPGGGTPTEFARFPGTYVVDQPGILIPENQFLSGSGPEEGFKLFDYRPPGPAVWSG</sequence>
<proteinExistence type="predicted"/>
<name>A0ACB7P9N5_9PEZI</name>
<accession>A0ACB7P9N5</accession>
<protein>
    <submittedName>
        <fullName evidence="1">Glycosyl hydrolase family 61-domain-containing protein</fullName>
    </submittedName>
</protein>
<organism evidence="1 2">
    <name type="scientific">Chaetomium tenue</name>
    <dbReference type="NCBI Taxonomy" id="1854479"/>
    <lineage>
        <taxon>Eukaryota</taxon>
        <taxon>Fungi</taxon>
        <taxon>Dikarya</taxon>
        <taxon>Ascomycota</taxon>
        <taxon>Pezizomycotina</taxon>
        <taxon>Sordariomycetes</taxon>
        <taxon>Sordariomycetidae</taxon>
        <taxon>Sordariales</taxon>
        <taxon>Chaetomiaceae</taxon>
        <taxon>Chaetomium</taxon>
    </lineage>
</organism>
<comment type="caution">
    <text evidence="1">The sequence shown here is derived from an EMBL/GenBank/DDBJ whole genome shotgun (WGS) entry which is preliminary data.</text>
</comment>
<gene>
    <name evidence="1" type="ORF">F5144DRAFT_490583</name>
</gene>
<keyword evidence="1" id="KW-0378">Hydrolase</keyword>
<reference evidence="1 2" key="1">
    <citation type="journal article" date="2021" name="Nat. Commun.">
        <title>Genetic determinants of endophytism in the Arabidopsis root mycobiome.</title>
        <authorList>
            <person name="Mesny F."/>
            <person name="Miyauchi S."/>
            <person name="Thiergart T."/>
            <person name="Pickel B."/>
            <person name="Atanasova L."/>
            <person name="Karlsson M."/>
            <person name="Huettel B."/>
            <person name="Barry K.W."/>
            <person name="Haridas S."/>
            <person name="Chen C."/>
            <person name="Bauer D."/>
            <person name="Andreopoulos W."/>
            <person name="Pangilinan J."/>
            <person name="LaButti K."/>
            <person name="Riley R."/>
            <person name="Lipzen A."/>
            <person name="Clum A."/>
            <person name="Drula E."/>
            <person name="Henrissat B."/>
            <person name="Kohler A."/>
            <person name="Grigoriev I.V."/>
            <person name="Martin F.M."/>
            <person name="Hacquard S."/>
        </authorList>
    </citation>
    <scope>NUCLEOTIDE SEQUENCE [LARGE SCALE GENOMIC DNA]</scope>
    <source>
        <strain evidence="1 2">MPI-SDFR-AT-0079</strain>
    </source>
</reference>
<evidence type="ECO:0000313" key="2">
    <source>
        <dbReference type="Proteomes" id="UP000724584"/>
    </source>
</evidence>
<dbReference type="EMBL" id="JAGIZQ010000004">
    <property type="protein sequence ID" value="KAH6631254.1"/>
    <property type="molecule type" value="Genomic_DNA"/>
</dbReference>